<feature type="transmembrane region" description="Helical" evidence="4">
    <location>
        <begin position="34"/>
        <end position="53"/>
    </location>
</feature>
<feature type="transmembrane region" description="Helical" evidence="4">
    <location>
        <begin position="59"/>
        <end position="78"/>
    </location>
</feature>
<dbReference type="CDD" id="cd01949">
    <property type="entry name" value="GGDEF"/>
    <property type="match status" value="1"/>
</dbReference>
<feature type="transmembrane region" description="Helical" evidence="4">
    <location>
        <begin position="150"/>
        <end position="174"/>
    </location>
</feature>
<dbReference type="NCBIfam" id="TIGR00254">
    <property type="entry name" value="GGDEF"/>
    <property type="match status" value="1"/>
</dbReference>
<dbReference type="GO" id="GO:0005886">
    <property type="term" value="C:plasma membrane"/>
    <property type="evidence" value="ECO:0007669"/>
    <property type="project" value="TreeGrafter"/>
</dbReference>
<dbReference type="GO" id="GO:0043709">
    <property type="term" value="P:cell adhesion involved in single-species biofilm formation"/>
    <property type="evidence" value="ECO:0007669"/>
    <property type="project" value="TreeGrafter"/>
</dbReference>
<keyword evidence="4" id="KW-1133">Transmembrane helix</keyword>
<name>A0A432WQE3_9GAMM</name>
<dbReference type="Proteomes" id="UP000286934">
    <property type="component" value="Unassembled WGS sequence"/>
</dbReference>
<feature type="transmembrane region" description="Helical" evidence="4">
    <location>
        <begin position="121"/>
        <end position="138"/>
    </location>
</feature>
<dbReference type="EMBL" id="PIPP01000005">
    <property type="protein sequence ID" value="RUO35981.1"/>
    <property type="molecule type" value="Genomic_DNA"/>
</dbReference>
<evidence type="ECO:0000313" key="7">
    <source>
        <dbReference type="Proteomes" id="UP000286934"/>
    </source>
</evidence>
<gene>
    <name evidence="6" type="ORF">CWE13_10590</name>
</gene>
<dbReference type="RefSeq" id="WP_126808428.1">
    <property type="nucleotide sequence ID" value="NZ_PIPP01000005.1"/>
</dbReference>
<dbReference type="SMART" id="SM00267">
    <property type="entry name" value="GGDEF"/>
    <property type="match status" value="1"/>
</dbReference>
<dbReference type="InterPro" id="IPR050469">
    <property type="entry name" value="Diguanylate_Cyclase"/>
</dbReference>
<keyword evidence="7" id="KW-1185">Reference proteome</keyword>
<dbReference type="InterPro" id="IPR043128">
    <property type="entry name" value="Rev_trsase/Diguanyl_cyclase"/>
</dbReference>
<evidence type="ECO:0000256" key="3">
    <source>
        <dbReference type="ARBA" id="ARBA00034247"/>
    </source>
</evidence>
<dbReference type="OrthoDB" id="9813903at2"/>
<feature type="transmembrane region" description="Helical" evidence="4">
    <location>
        <begin position="98"/>
        <end position="115"/>
    </location>
</feature>
<comment type="cofactor">
    <cofactor evidence="1">
        <name>Mg(2+)</name>
        <dbReference type="ChEBI" id="CHEBI:18420"/>
    </cofactor>
</comment>
<proteinExistence type="predicted"/>
<feature type="domain" description="GGDEF" evidence="5">
    <location>
        <begin position="270"/>
        <end position="401"/>
    </location>
</feature>
<sequence length="401" mass="44699">MHLPTLIGIILLLNLILGGLLMVIYQLRLKQRCFLYWAISCWIFVAGGLVAAARSYVDMPWLTHWFASLLLIAAPLLAVKGIQHFRAPRSTQGWRSQIVLMLVIALGLAALYPVYTWISPITSILIAGLFIWALYLLLNIKSSMQLPQQLLCMFFSLHVVTMLLQAGSMLVSLVNVSEPTSAMQIDAGVIASAVVESSSATMSSMLYITFISHLLLTTTTALMFPLLVFSKTEEQLVELANIDDLTKLFNRRAFFKDADKQFHQARKNKSAMCVLMVDLDYFKDVNDTWGHAIGDECLRWVAKTLKQELRDTDIVARVGGEEFAISLPGVDFELAHLLSKRLCKRIAEAPLQLEEHSIPLSISIGGVLCTSKHKDFHSLLSDADKALYLAKENGRNQAVFA</sequence>
<reference evidence="7" key="1">
    <citation type="journal article" date="2018" name="Front. Microbiol.">
        <title>Genome-Based Analysis Reveals the Taxonomy and Diversity of the Family Idiomarinaceae.</title>
        <authorList>
            <person name="Liu Y."/>
            <person name="Lai Q."/>
            <person name="Shao Z."/>
        </authorList>
    </citation>
    <scope>NUCLEOTIDE SEQUENCE [LARGE SCALE GENOMIC DNA]</scope>
    <source>
        <strain evidence="7">AIS</strain>
    </source>
</reference>
<keyword evidence="4" id="KW-0812">Transmembrane</keyword>
<dbReference type="PROSITE" id="PS50887">
    <property type="entry name" value="GGDEF"/>
    <property type="match status" value="1"/>
</dbReference>
<keyword evidence="4" id="KW-0472">Membrane</keyword>
<dbReference type="SUPFAM" id="SSF55073">
    <property type="entry name" value="Nucleotide cyclase"/>
    <property type="match status" value="1"/>
</dbReference>
<dbReference type="PANTHER" id="PTHR45138">
    <property type="entry name" value="REGULATORY COMPONENTS OF SENSORY TRANSDUCTION SYSTEM"/>
    <property type="match status" value="1"/>
</dbReference>
<comment type="caution">
    <text evidence="6">The sequence shown here is derived from an EMBL/GenBank/DDBJ whole genome shotgun (WGS) entry which is preliminary data.</text>
</comment>
<comment type="catalytic activity">
    <reaction evidence="3">
        <text>2 GTP = 3',3'-c-di-GMP + 2 diphosphate</text>
        <dbReference type="Rhea" id="RHEA:24898"/>
        <dbReference type="ChEBI" id="CHEBI:33019"/>
        <dbReference type="ChEBI" id="CHEBI:37565"/>
        <dbReference type="ChEBI" id="CHEBI:58805"/>
        <dbReference type="EC" id="2.7.7.65"/>
    </reaction>
</comment>
<accession>A0A432WQE3</accession>
<dbReference type="EC" id="2.7.7.65" evidence="2"/>
<dbReference type="Pfam" id="PF00990">
    <property type="entry name" value="GGDEF"/>
    <property type="match status" value="1"/>
</dbReference>
<dbReference type="GO" id="GO:1902201">
    <property type="term" value="P:negative regulation of bacterial-type flagellum-dependent cell motility"/>
    <property type="evidence" value="ECO:0007669"/>
    <property type="project" value="TreeGrafter"/>
</dbReference>
<dbReference type="InterPro" id="IPR000160">
    <property type="entry name" value="GGDEF_dom"/>
</dbReference>
<evidence type="ECO:0000256" key="4">
    <source>
        <dbReference type="SAM" id="Phobius"/>
    </source>
</evidence>
<protein>
    <recommendedName>
        <fullName evidence="2">diguanylate cyclase</fullName>
        <ecNumber evidence="2">2.7.7.65</ecNumber>
    </recommendedName>
</protein>
<dbReference type="InterPro" id="IPR029787">
    <property type="entry name" value="Nucleotide_cyclase"/>
</dbReference>
<organism evidence="6 7">
    <name type="scientific">Aliidiomarina shirensis</name>
    <dbReference type="NCBI Taxonomy" id="1048642"/>
    <lineage>
        <taxon>Bacteria</taxon>
        <taxon>Pseudomonadati</taxon>
        <taxon>Pseudomonadota</taxon>
        <taxon>Gammaproteobacteria</taxon>
        <taxon>Alteromonadales</taxon>
        <taxon>Idiomarinaceae</taxon>
        <taxon>Aliidiomarina</taxon>
    </lineage>
</organism>
<dbReference type="Gene3D" id="3.30.70.270">
    <property type="match status" value="1"/>
</dbReference>
<evidence type="ECO:0000256" key="2">
    <source>
        <dbReference type="ARBA" id="ARBA00012528"/>
    </source>
</evidence>
<feature type="transmembrane region" description="Helical" evidence="4">
    <location>
        <begin position="6"/>
        <end position="27"/>
    </location>
</feature>
<dbReference type="PANTHER" id="PTHR45138:SF9">
    <property type="entry name" value="DIGUANYLATE CYCLASE DGCM-RELATED"/>
    <property type="match status" value="1"/>
</dbReference>
<evidence type="ECO:0000313" key="6">
    <source>
        <dbReference type="EMBL" id="RUO35981.1"/>
    </source>
</evidence>
<evidence type="ECO:0000256" key="1">
    <source>
        <dbReference type="ARBA" id="ARBA00001946"/>
    </source>
</evidence>
<dbReference type="AlphaFoldDB" id="A0A432WQE3"/>
<feature type="transmembrane region" description="Helical" evidence="4">
    <location>
        <begin position="205"/>
        <end position="229"/>
    </location>
</feature>
<evidence type="ECO:0000259" key="5">
    <source>
        <dbReference type="PROSITE" id="PS50887"/>
    </source>
</evidence>
<dbReference type="GO" id="GO:0052621">
    <property type="term" value="F:diguanylate cyclase activity"/>
    <property type="evidence" value="ECO:0007669"/>
    <property type="project" value="UniProtKB-EC"/>
</dbReference>
<dbReference type="FunFam" id="3.30.70.270:FF:000001">
    <property type="entry name" value="Diguanylate cyclase domain protein"/>
    <property type="match status" value="1"/>
</dbReference>